<dbReference type="RefSeq" id="WP_156214707.1">
    <property type="nucleotide sequence ID" value="NZ_WOFH01000001.1"/>
</dbReference>
<accession>A0A7K1KUH8</accession>
<comment type="caution">
    <text evidence="2">The sequence shown here is derived from an EMBL/GenBank/DDBJ whole genome shotgun (WGS) entry which is preliminary data.</text>
</comment>
<evidence type="ECO:0000313" key="3">
    <source>
        <dbReference type="Proteomes" id="UP000432015"/>
    </source>
</evidence>
<evidence type="ECO:0000256" key="1">
    <source>
        <dbReference type="SAM" id="SignalP"/>
    </source>
</evidence>
<feature type="chain" id="PRO_5029553878" evidence="1">
    <location>
        <begin position="28"/>
        <end position="203"/>
    </location>
</feature>
<keyword evidence="3" id="KW-1185">Reference proteome</keyword>
<evidence type="ECO:0000313" key="2">
    <source>
        <dbReference type="EMBL" id="MUN35838.1"/>
    </source>
</evidence>
<proteinExistence type="predicted"/>
<sequence length="203" mass="21490">MKNTKNAALVAIGAAALPLLTAPPVSAISKPGISITIGTISCAAGSMNLLPDSDPGRFRLRFSTWDFAASVGKDVPAEKARKSCTFNLIFHFSVPSTWALESISSRGTADLEPEVTGKVTNEYQVSGTPAHEISHAINAPTRTWQFEDVTPLVFLPCGAERSLILKTQLQVETTDPAKAGSISLDSPDEGATYSIAYKKCPAP</sequence>
<dbReference type="InterPro" id="IPR025649">
    <property type="entry name" value="DUF4360"/>
</dbReference>
<dbReference type="EMBL" id="WOFH01000001">
    <property type="protein sequence ID" value="MUN35838.1"/>
    <property type="molecule type" value="Genomic_DNA"/>
</dbReference>
<gene>
    <name evidence="2" type="ORF">GNZ18_04380</name>
</gene>
<feature type="signal peptide" evidence="1">
    <location>
        <begin position="1"/>
        <end position="27"/>
    </location>
</feature>
<name>A0A7K1KUH8_9ACTN</name>
<dbReference type="Proteomes" id="UP000432015">
    <property type="component" value="Unassembled WGS sequence"/>
</dbReference>
<dbReference type="AlphaFoldDB" id="A0A7K1KUH8"/>
<reference evidence="2 3" key="1">
    <citation type="submission" date="2019-11" db="EMBL/GenBank/DDBJ databases">
        <authorList>
            <person name="Cao P."/>
        </authorList>
    </citation>
    <scope>NUCLEOTIDE SEQUENCE [LARGE SCALE GENOMIC DNA]</scope>
    <source>
        <strain evidence="2 3">NEAU-AAG5</strain>
    </source>
</reference>
<protein>
    <submittedName>
        <fullName evidence="2">DUF4360 domain-containing protein</fullName>
    </submittedName>
</protein>
<keyword evidence="1" id="KW-0732">Signal</keyword>
<organism evidence="2 3">
    <name type="scientific">Actinomadura litoris</name>
    <dbReference type="NCBI Taxonomy" id="2678616"/>
    <lineage>
        <taxon>Bacteria</taxon>
        <taxon>Bacillati</taxon>
        <taxon>Actinomycetota</taxon>
        <taxon>Actinomycetes</taxon>
        <taxon>Streptosporangiales</taxon>
        <taxon>Thermomonosporaceae</taxon>
        <taxon>Actinomadura</taxon>
    </lineage>
</organism>
<dbReference type="Pfam" id="PF14273">
    <property type="entry name" value="DUF4360"/>
    <property type="match status" value="1"/>
</dbReference>